<feature type="non-terminal residue" evidence="1">
    <location>
        <position position="1"/>
    </location>
</feature>
<feature type="non-terminal residue" evidence="1">
    <location>
        <position position="80"/>
    </location>
</feature>
<dbReference type="Proteomes" id="UP000298196">
    <property type="component" value="Unassembled WGS sequence"/>
</dbReference>
<keyword evidence="2" id="KW-1185">Reference proteome</keyword>
<gene>
    <name evidence="1" type="ORF">C9F07_07970</name>
</gene>
<reference evidence="1 2" key="1">
    <citation type="submission" date="2018-03" db="EMBL/GenBank/DDBJ databases">
        <title>Non-Typhoidal Salmonella genome sequencing and assembly.</title>
        <authorList>
            <person name="Matchawe C."/>
        </authorList>
    </citation>
    <scope>NUCLEOTIDE SEQUENCE [LARGE SCALE GENOMIC DNA]</scope>
    <source>
        <strain evidence="1 2">22sa</strain>
    </source>
</reference>
<dbReference type="EMBL" id="PYKI01000867">
    <property type="protein sequence ID" value="TGE05180.1"/>
    <property type="molecule type" value="Genomic_DNA"/>
</dbReference>
<protein>
    <submittedName>
        <fullName evidence="1">Uncharacterized protein</fullName>
    </submittedName>
</protein>
<dbReference type="AlphaFoldDB" id="A0A4Z0P2F3"/>
<proteinExistence type="predicted"/>
<organism evidence="1 2">
    <name type="scientific">Salmonella enterica subsp. enterica serovar Poona</name>
    <dbReference type="NCBI Taxonomy" id="436295"/>
    <lineage>
        <taxon>Bacteria</taxon>
        <taxon>Pseudomonadati</taxon>
        <taxon>Pseudomonadota</taxon>
        <taxon>Gammaproteobacteria</taxon>
        <taxon>Enterobacterales</taxon>
        <taxon>Enterobacteriaceae</taxon>
        <taxon>Salmonella</taxon>
    </lineage>
</organism>
<evidence type="ECO:0000313" key="2">
    <source>
        <dbReference type="Proteomes" id="UP000298196"/>
    </source>
</evidence>
<sequence>ASRGMYRPDPADKVSQVSTLSLSSYFSSTGAFGVSLQNYAFFAQDRWRFFLTGALSDTPTYYWGQGFAACDKDSHKQAYT</sequence>
<accession>A0A4Z0P2F3</accession>
<comment type="caution">
    <text evidence="1">The sequence shown here is derived from an EMBL/GenBank/DDBJ whole genome shotgun (WGS) entry which is preliminary data.</text>
</comment>
<name>A0A4Z0P2F3_SALET</name>
<evidence type="ECO:0000313" key="1">
    <source>
        <dbReference type="EMBL" id="TGE05180.1"/>
    </source>
</evidence>